<comment type="caution">
    <text evidence="3">The sequence shown here is derived from an EMBL/GenBank/DDBJ whole genome shotgun (WGS) entry which is preliminary data.</text>
</comment>
<feature type="region of interest" description="Disordered" evidence="1">
    <location>
        <begin position="233"/>
        <end position="271"/>
    </location>
</feature>
<evidence type="ECO:0000256" key="2">
    <source>
        <dbReference type="SAM" id="SignalP"/>
    </source>
</evidence>
<name>A0ABQ8F6L7_9FUNG</name>
<gene>
    <name evidence="3" type="ORF">BASA50_007594</name>
</gene>
<organism evidence="3 4">
    <name type="scientific">Batrachochytrium salamandrivorans</name>
    <dbReference type="NCBI Taxonomy" id="1357716"/>
    <lineage>
        <taxon>Eukaryota</taxon>
        <taxon>Fungi</taxon>
        <taxon>Fungi incertae sedis</taxon>
        <taxon>Chytridiomycota</taxon>
        <taxon>Chytridiomycota incertae sedis</taxon>
        <taxon>Chytridiomycetes</taxon>
        <taxon>Rhizophydiales</taxon>
        <taxon>Rhizophydiales incertae sedis</taxon>
        <taxon>Batrachochytrium</taxon>
    </lineage>
</organism>
<dbReference type="EMBL" id="JAFCIX010000360">
    <property type="protein sequence ID" value="KAH6593120.1"/>
    <property type="molecule type" value="Genomic_DNA"/>
</dbReference>
<reference evidence="3 4" key="1">
    <citation type="submission" date="2021-02" db="EMBL/GenBank/DDBJ databases">
        <title>Variation within the Batrachochytrium salamandrivorans European outbreak.</title>
        <authorList>
            <person name="Kelly M."/>
            <person name="Pasmans F."/>
            <person name="Shea T.P."/>
            <person name="Munoz J.F."/>
            <person name="Carranza S."/>
            <person name="Cuomo C.A."/>
            <person name="Martel A."/>
        </authorList>
    </citation>
    <scope>NUCLEOTIDE SEQUENCE [LARGE SCALE GENOMIC DNA]</scope>
    <source>
        <strain evidence="3 4">AMFP18/2</strain>
    </source>
</reference>
<proteinExistence type="predicted"/>
<evidence type="ECO:0000313" key="3">
    <source>
        <dbReference type="EMBL" id="KAH6593120.1"/>
    </source>
</evidence>
<feature type="signal peptide" evidence="2">
    <location>
        <begin position="1"/>
        <end position="19"/>
    </location>
</feature>
<feature type="compositionally biased region" description="Basic and acidic residues" evidence="1">
    <location>
        <begin position="251"/>
        <end position="262"/>
    </location>
</feature>
<protein>
    <recommendedName>
        <fullName evidence="5">Secreted protein</fullName>
    </recommendedName>
</protein>
<feature type="chain" id="PRO_5046025287" description="Secreted protein" evidence="2">
    <location>
        <begin position="20"/>
        <end position="271"/>
    </location>
</feature>
<sequence length="271" mass="30538">MKLQGVFMIIPLLAVVANGSTIPSTDSYNVQQLEKRGDNDPDINESAVEELKAKLMEKYEAQKKAHSDLFAEYSVMVEEHEKLRKQKTQVNIDLQNEIDKGKEKESVELFNSLQVGHMPQDFFDKDKTNGPEESTSSLEDPYGLKHTVAEDGKEGLVESSGSFGTPYEHQHSIAKDGLEEIEQSNQEPLKIQDEITIRDSSNKKLPEKQARAAAQSSGIPRVKMVNLNPILSKLKMPRDYSHGTKTGAKQANDDQQRVAEPIRKKHWLKRV</sequence>
<evidence type="ECO:0008006" key="5">
    <source>
        <dbReference type="Google" id="ProtNLM"/>
    </source>
</evidence>
<keyword evidence="2" id="KW-0732">Signal</keyword>
<dbReference type="Proteomes" id="UP001648503">
    <property type="component" value="Unassembled WGS sequence"/>
</dbReference>
<keyword evidence="4" id="KW-1185">Reference proteome</keyword>
<accession>A0ABQ8F6L7</accession>
<evidence type="ECO:0000313" key="4">
    <source>
        <dbReference type="Proteomes" id="UP001648503"/>
    </source>
</evidence>
<evidence type="ECO:0000256" key="1">
    <source>
        <dbReference type="SAM" id="MobiDB-lite"/>
    </source>
</evidence>